<proteinExistence type="predicted"/>
<name>A0ABX6TET2_9SPHI</name>
<dbReference type="RefSeq" id="WP_190326554.1">
    <property type="nucleotide sequence ID" value="NZ_CP061171.1"/>
</dbReference>
<accession>A0ABX6TET2</accession>
<evidence type="ECO:0000259" key="2">
    <source>
        <dbReference type="Pfam" id="PF03572"/>
    </source>
</evidence>
<dbReference type="InterPro" id="IPR005151">
    <property type="entry name" value="Tail-specific_protease"/>
</dbReference>
<dbReference type="Gene3D" id="3.90.226.10">
    <property type="entry name" value="2-enoyl-CoA Hydratase, Chain A, domain 1"/>
    <property type="match status" value="1"/>
</dbReference>
<dbReference type="EMBL" id="CP061171">
    <property type="protein sequence ID" value="QNR83473.1"/>
    <property type="molecule type" value="Genomic_DNA"/>
</dbReference>
<dbReference type="Proteomes" id="UP000516439">
    <property type="component" value="Chromosome"/>
</dbReference>
<dbReference type="InterPro" id="IPR029045">
    <property type="entry name" value="ClpP/crotonase-like_dom_sf"/>
</dbReference>
<sequence length="473" mass="53988">MKYLACFLCLFLSTLASKAQNCNCDDNFRFIVEKIKKNYIGYPDKVNSSNQLQFKKFTDSLQLVASSSNSYKCLGLIREWLSFFKDKHIDFGMDFSKLSPDSVRVFFANEEKTNWTENAFKSYLKQNKEALDGIEGIWNYGMYEIGIVKDETKTVTEFIGFVIEADSARWMPQQIKFKIARINNQYKTIYFSGGDHSVNYPTLIAQKDLLDFGFFGKWKRGEKKTKAVSPTKTLVPDLSSSFKVLDEQTSLLTFASFDIKYKHKIDSLIDSNKANLAHTKHLIVDVRDNPGGTTSCFEKFIPYLYTNPIHIDGGVVLATEDNIRDCYEKDYSLSSAATKKKIQENNKKLRAHLGEIYYLYKPETIKLSKTLKNPERISILINGNTASSGEYFILRAEQSKKVTLFGQNTAGMVDYGEIAITHPPCSIFTLIYPVAKSLHTIKRPLDNIGIAPNVRIPDSEKDWVSFVKNYKNN</sequence>
<keyword evidence="1" id="KW-0732">Signal</keyword>
<reference evidence="3 4" key="1">
    <citation type="submission" date="2020-09" db="EMBL/GenBank/DDBJ databases">
        <title>Pedobacter sp. SW-16 isolated from soil near Yeocheon.</title>
        <authorList>
            <person name="Im H.S."/>
            <person name="Joung Y."/>
            <person name="Lee S.-S."/>
        </authorList>
    </citation>
    <scope>NUCLEOTIDE SEQUENCE [LARGE SCALE GENOMIC DNA]</scope>
    <source>
        <strain evidence="3 4">SW-16</strain>
    </source>
</reference>
<organism evidence="3 4">
    <name type="scientific">Pedobacter riviphilus</name>
    <dbReference type="NCBI Taxonomy" id="2766984"/>
    <lineage>
        <taxon>Bacteria</taxon>
        <taxon>Pseudomonadati</taxon>
        <taxon>Bacteroidota</taxon>
        <taxon>Sphingobacteriia</taxon>
        <taxon>Sphingobacteriales</taxon>
        <taxon>Sphingobacteriaceae</taxon>
        <taxon>Pedobacter</taxon>
    </lineage>
</organism>
<keyword evidence="4" id="KW-1185">Reference proteome</keyword>
<dbReference type="Pfam" id="PF03572">
    <property type="entry name" value="Peptidase_S41"/>
    <property type="match status" value="1"/>
</dbReference>
<evidence type="ECO:0000313" key="4">
    <source>
        <dbReference type="Proteomes" id="UP000516439"/>
    </source>
</evidence>
<feature type="chain" id="PRO_5045580316" description="Tail specific protease domain-containing protein" evidence="1">
    <location>
        <begin position="20"/>
        <end position="473"/>
    </location>
</feature>
<feature type="signal peptide" evidence="1">
    <location>
        <begin position="1"/>
        <end position="19"/>
    </location>
</feature>
<evidence type="ECO:0000313" key="3">
    <source>
        <dbReference type="EMBL" id="QNR83473.1"/>
    </source>
</evidence>
<evidence type="ECO:0000256" key="1">
    <source>
        <dbReference type="SAM" id="SignalP"/>
    </source>
</evidence>
<gene>
    <name evidence="3" type="ORF">H9N25_16130</name>
</gene>
<protein>
    <recommendedName>
        <fullName evidence="2">Tail specific protease domain-containing protein</fullName>
    </recommendedName>
</protein>
<feature type="domain" description="Tail specific protease" evidence="2">
    <location>
        <begin position="252"/>
        <end position="455"/>
    </location>
</feature>
<dbReference type="SUPFAM" id="SSF52096">
    <property type="entry name" value="ClpP/crotonase"/>
    <property type="match status" value="1"/>
</dbReference>